<organism evidence="3 4">
    <name type="scientific">[Torrubiella] hemipterigena</name>
    <dbReference type="NCBI Taxonomy" id="1531966"/>
    <lineage>
        <taxon>Eukaryota</taxon>
        <taxon>Fungi</taxon>
        <taxon>Dikarya</taxon>
        <taxon>Ascomycota</taxon>
        <taxon>Pezizomycotina</taxon>
        <taxon>Sordariomycetes</taxon>
        <taxon>Hypocreomycetidae</taxon>
        <taxon>Hypocreales</taxon>
        <taxon>Clavicipitaceae</taxon>
        <taxon>Clavicipitaceae incertae sedis</taxon>
        <taxon>'Torrubiella' clade</taxon>
    </lineage>
</organism>
<dbReference type="PANTHER" id="PTHR38643:SF1">
    <property type="entry name" value="PURINE NUCLEOSIDE PERMEASE C285.05-RELATED"/>
    <property type="match status" value="1"/>
</dbReference>
<accession>A0A0A1TH16</accession>
<sequence length="398" mass="43404">MLPRLYTLLASLVTAAAALQATNSTAIAPRVMIVSMFEPESQIWFDQFNTSGLGDIANTSVPVVGMSMLFPHVYCTASHEICQVTVGEGEINAAASTIALILSSKFDLRSTYWLLGGIGGVNPERATLGSVGFARYAVQVALQYEIDGRDVPEDWVTGYIPYGQKDPRGYPTITYGTEVFELNANLRDLAVKHASQATLEDQSGPQAYRAKYEDVPSFKTGAQPPAIVKCDIATSDVYYTGHRLAQAFDQTIDIWTNGTGEYCMSAQEDNAVLEGLVRGAVEGLVDFSRVIVYRVGSNFDRPPPGRTDYQHLTEQDQNGFEISVRNTYNAGIEIVRGIVKGWNCTFAKGVAPDNYIGDIFGSLGGRPDYGLGSITQGKKAKPAQFATRLHQRRRAARK</sequence>
<dbReference type="OrthoDB" id="2331083at2759"/>
<dbReference type="GO" id="GO:0055085">
    <property type="term" value="P:transmembrane transport"/>
    <property type="evidence" value="ECO:0007669"/>
    <property type="project" value="InterPro"/>
</dbReference>
<dbReference type="PANTHER" id="PTHR38643">
    <property type="entry name" value="PURINE NUCLEOSIDE PERMEASE C285.05-RELATED"/>
    <property type="match status" value="1"/>
</dbReference>
<comment type="similarity">
    <text evidence="1">Belongs to the NUP family.</text>
</comment>
<proteinExistence type="inferred from homology"/>
<protein>
    <recommendedName>
        <fullName evidence="5">Purine nucleoside permease</fullName>
    </recommendedName>
</protein>
<dbReference type="Pfam" id="PF06516">
    <property type="entry name" value="NUP"/>
    <property type="match status" value="1"/>
</dbReference>
<dbReference type="GO" id="GO:0009116">
    <property type="term" value="P:nucleoside metabolic process"/>
    <property type="evidence" value="ECO:0007669"/>
    <property type="project" value="InterPro"/>
</dbReference>
<dbReference type="Gene3D" id="3.40.50.1580">
    <property type="entry name" value="Nucleoside phosphorylase domain"/>
    <property type="match status" value="1"/>
</dbReference>
<dbReference type="InterPro" id="IPR035994">
    <property type="entry name" value="Nucleoside_phosphorylase_sf"/>
</dbReference>
<evidence type="ECO:0000256" key="1">
    <source>
        <dbReference type="PIRNR" id="PIRNR013171"/>
    </source>
</evidence>
<dbReference type="HOGENOM" id="CLU_031475_0_1_1"/>
<evidence type="ECO:0000313" key="3">
    <source>
        <dbReference type="EMBL" id="CEJ88562.1"/>
    </source>
</evidence>
<keyword evidence="4" id="KW-1185">Reference proteome</keyword>
<dbReference type="PIRSF" id="PIRSF013171">
    <property type="entry name" value="Pur_nuclsid_perm"/>
    <property type="match status" value="1"/>
</dbReference>
<dbReference type="InterPro" id="IPR009486">
    <property type="entry name" value="Pur_nuclsid_perm"/>
</dbReference>
<comment type="function">
    <text evidence="1">Nucleoside permease that transports adenosine and guanosine.</text>
</comment>
<dbReference type="GO" id="GO:0005783">
    <property type="term" value="C:endoplasmic reticulum"/>
    <property type="evidence" value="ECO:0007669"/>
    <property type="project" value="TreeGrafter"/>
</dbReference>
<dbReference type="GO" id="GO:0003824">
    <property type="term" value="F:catalytic activity"/>
    <property type="evidence" value="ECO:0007669"/>
    <property type="project" value="InterPro"/>
</dbReference>
<evidence type="ECO:0000313" key="4">
    <source>
        <dbReference type="Proteomes" id="UP000039046"/>
    </source>
</evidence>
<gene>
    <name evidence="3" type="ORF">VHEMI04754</name>
</gene>
<dbReference type="EMBL" id="CDHN01000002">
    <property type="protein sequence ID" value="CEJ88562.1"/>
    <property type="molecule type" value="Genomic_DNA"/>
</dbReference>
<evidence type="ECO:0000256" key="2">
    <source>
        <dbReference type="SAM" id="SignalP"/>
    </source>
</evidence>
<keyword evidence="2" id="KW-0732">Signal</keyword>
<reference evidence="3 4" key="1">
    <citation type="journal article" date="2015" name="Genome Announc.">
        <title>Draft Genome Sequence and Gene Annotation of the Entomopathogenic Fungus Verticillium hemipterigenum.</title>
        <authorList>
            <person name="Horn F."/>
            <person name="Habel A."/>
            <person name="Scharf D.H."/>
            <person name="Dworschak J."/>
            <person name="Brakhage A.A."/>
            <person name="Guthke R."/>
            <person name="Hertweck C."/>
            <person name="Linde J."/>
        </authorList>
    </citation>
    <scope>NUCLEOTIDE SEQUENCE [LARGE SCALE GENOMIC DNA]</scope>
</reference>
<name>A0A0A1TH16_9HYPO</name>
<keyword evidence="1" id="KW-0813">Transport</keyword>
<evidence type="ECO:0008006" key="5">
    <source>
        <dbReference type="Google" id="ProtNLM"/>
    </source>
</evidence>
<feature type="chain" id="PRO_5001979654" description="Purine nucleoside permease" evidence="2">
    <location>
        <begin position="19"/>
        <end position="398"/>
    </location>
</feature>
<dbReference type="AlphaFoldDB" id="A0A0A1TH16"/>
<feature type="signal peptide" evidence="2">
    <location>
        <begin position="1"/>
        <end position="18"/>
    </location>
</feature>
<dbReference type="STRING" id="1531966.A0A0A1TH16"/>
<dbReference type="Proteomes" id="UP000039046">
    <property type="component" value="Unassembled WGS sequence"/>
</dbReference>